<dbReference type="Proteomes" id="UP000215377">
    <property type="component" value="Unassembled WGS sequence"/>
</dbReference>
<dbReference type="InterPro" id="IPR011990">
    <property type="entry name" value="TPR-like_helical_dom_sf"/>
</dbReference>
<protein>
    <submittedName>
        <fullName evidence="2">Uncharacterized protein</fullName>
    </submittedName>
</protein>
<keyword evidence="3" id="KW-1185">Reference proteome</keyword>
<dbReference type="OrthoDB" id="54411at2"/>
<reference evidence="2 3" key="1">
    <citation type="submission" date="2013-04" db="EMBL/GenBank/DDBJ databases">
        <title>Oceanicola sp. 22II1-22F33 Genome Sequencing.</title>
        <authorList>
            <person name="Lai Q."/>
            <person name="Li G."/>
            <person name="Shao Z."/>
        </authorList>
    </citation>
    <scope>NUCLEOTIDE SEQUENCE [LARGE SCALE GENOMIC DNA]</scope>
    <source>
        <strain evidence="2 3">22II1-22F33</strain>
    </source>
</reference>
<evidence type="ECO:0000313" key="3">
    <source>
        <dbReference type="Proteomes" id="UP000215377"/>
    </source>
</evidence>
<dbReference type="SUPFAM" id="SSF48452">
    <property type="entry name" value="TPR-like"/>
    <property type="match status" value="1"/>
</dbReference>
<gene>
    <name evidence="2" type="ORF">ATO3_12340</name>
</gene>
<dbReference type="InterPro" id="IPR019734">
    <property type="entry name" value="TPR_rpt"/>
</dbReference>
<proteinExistence type="predicted"/>
<feature type="repeat" description="TPR" evidence="1">
    <location>
        <begin position="278"/>
        <end position="311"/>
    </location>
</feature>
<dbReference type="SMART" id="SM00028">
    <property type="entry name" value="TPR"/>
    <property type="match status" value="4"/>
</dbReference>
<comment type="caution">
    <text evidence="2">The sequence shown here is derived from an EMBL/GenBank/DDBJ whole genome shotgun (WGS) entry which is preliminary data.</text>
</comment>
<dbReference type="PANTHER" id="PTHR12558:SF33">
    <property type="entry name" value="BLL7664 PROTEIN"/>
    <property type="match status" value="1"/>
</dbReference>
<dbReference type="Gene3D" id="1.25.40.10">
    <property type="entry name" value="Tetratricopeptide repeat domain"/>
    <property type="match status" value="2"/>
</dbReference>
<dbReference type="PANTHER" id="PTHR12558">
    <property type="entry name" value="CELL DIVISION CYCLE 16,23,27"/>
    <property type="match status" value="1"/>
</dbReference>
<keyword evidence="1" id="KW-0802">TPR repeat</keyword>
<dbReference type="EMBL" id="AQQR01000004">
    <property type="protein sequence ID" value="OWU73456.1"/>
    <property type="molecule type" value="Genomic_DNA"/>
</dbReference>
<dbReference type="PROSITE" id="PS50005">
    <property type="entry name" value="TPR"/>
    <property type="match status" value="2"/>
</dbReference>
<name>A0A225NI20_9RHOB</name>
<organism evidence="2 3">
    <name type="scientific">Marinibacterium profundimaris</name>
    <dbReference type="NCBI Taxonomy" id="1679460"/>
    <lineage>
        <taxon>Bacteria</taxon>
        <taxon>Pseudomonadati</taxon>
        <taxon>Pseudomonadota</taxon>
        <taxon>Alphaproteobacteria</taxon>
        <taxon>Rhodobacterales</taxon>
        <taxon>Paracoccaceae</taxon>
        <taxon>Marinibacterium</taxon>
    </lineage>
</organism>
<accession>A0A225NI20</accession>
<evidence type="ECO:0000313" key="2">
    <source>
        <dbReference type="EMBL" id="OWU73456.1"/>
    </source>
</evidence>
<sequence>MSHTRQWTLRKPGDYTSCVLELKRYRAWIVYAAGFPPYSPWTPPATARTPLRKPSLAILPFDSLSDEPGQQYFCDGVAEDLTTALSRFHWLFVAARNSAFRYKGQSVDVKQAGRELGVRYVLEASVRSAGARVRINAQLIDTDRLGHVWADQLDADMEDPFAAQDEIVARIASTLAPEILRTEIARAADATASQLDAWGHYFLGLRGYFAMTEAELTAGIAHLELAVKEAPDFAMAHALTGLCHAHKAMHGWTRPAREAYALARDLVRKAVHMAPASAECVYALASVQLYTGQAREAVTTARRAVELNPHYADGYAILGHALIFCGELDDGIAACQRALKSTPRDFRGSWLLDAIGHGYYFRGEYEKAIELSQKGLQRDPGLFGALVTLACANARLGRDREARRAIDQLVRDIPRFSLSAVRKNPMVVDPALIEQLLDGLRQAGLPE</sequence>
<feature type="repeat" description="TPR" evidence="1">
    <location>
        <begin position="349"/>
        <end position="382"/>
    </location>
</feature>
<dbReference type="Gene3D" id="3.40.50.10070">
    <property type="entry name" value="TolB, N-terminal domain"/>
    <property type="match status" value="1"/>
</dbReference>
<evidence type="ECO:0000256" key="1">
    <source>
        <dbReference type="PROSITE-ProRule" id="PRU00339"/>
    </source>
</evidence>
<dbReference type="Pfam" id="PF13432">
    <property type="entry name" value="TPR_16"/>
    <property type="match status" value="1"/>
</dbReference>
<dbReference type="AlphaFoldDB" id="A0A225NI20"/>